<evidence type="ECO:0008006" key="4">
    <source>
        <dbReference type="Google" id="ProtNLM"/>
    </source>
</evidence>
<evidence type="ECO:0000313" key="3">
    <source>
        <dbReference type="Proteomes" id="UP000295221"/>
    </source>
</evidence>
<dbReference type="Proteomes" id="UP000295221">
    <property type="component" value="Unassembled WGS sequence"/>
</dbReference>
<dbReference type="SUPFAM" id="SSF48208">
    <property type="entry name" value="Six-hairpin glycosidases"/>
    <property type="match status" value="1"/>
</dbReference>
<evidence type="ECO:0000256" key="1">
    <source>
        <dbReference type="SAM" id="SignalP"/>
    </source>
</evidence>
<protein>
    <recommendedName>
        <fullName evidence="4">Glycosyl hydrolase family 65</fullName>
    </recommendedName>
</protein>
<dbReference type="OrthoDB" id="127395at2"/>
<evidence type="ECO:0000313" key="2">
    <source>
        <dbReference type="EMBL" id="TCO09754.1"/>
    </source>
</evidence>
<comment type="caution">
    <text evidence="2">The sequence shown here is derived from an EMBL/GenBank/DDBJ whole genome shotgun (WGS) entry which is preliminary data.</text>
</comment>
<organism evidence="2 3">
    <name type="scientific">Natronoflexus pectinivorans</name>
    <dbReference type="NCBI Taxonomy" id="682526"/>
    <lineage>
        <taxon>Bacteria</taxon>
        <taxon>Pseudomonadati</taxon>
        <taxon>Bacteroidota</taxon>
        <taxon>Bacteroidia</taxon>
        <taxon>Marinilabiliales</taxon>
        <taxon>Marinilabiliaceae</taxon>
        <taxon>Natronoflexus</taxon>
    </lineage>
</organism>
<keyword evidence="1" id="KW-0732">Signal</keyword>
<feature type="chain" id="PRO_5020792005" description="Glycosyl hydrolase family 65" evidence="1">
    <location>
        <begin position="20"/>
        <end position="711"/>
    </location>
</feature>
<dbReference type="EMBL" id="SLWK01000002">
    <property type="protein sequence ID" value="TCO09754.1"/>
    <property type="molecule type" value="Genomic_DNA"/>
</dbReference>
<keyword evidence="3" id="KW-1185">Reference proteome</keyword>
<name>A0A4R2GLA9_9BACT</name>
<dbReference type="GO" id="GO:0005975">
    <property type="term" value="P:carbohydrate metabolic process"/>
    <property type="evidence" value="ECO:0007669"/>
    <property type="project" value="InterPro"/>
</dbReference>
<dbReference type="PROSITE" id="PS51257">
    <property type="entry name" value="PROKAR_LIPOPROTEIN"/>
    <property type="match status" value="1"/>
</dbReference>
<sequence>MILTRFCLVLMVLSLVSCAVEKPIDRYSLVNRHNIEHSDPDIFNSLTIGNGGFAFTVDITGLQTFPDKYEAGVPLGTFSDWGWHSFPNAGNYSFSDVTRYYQVGDDSIPYFYQFEDGEDNRENRATAWLRESPHRIHLGIIGLELTKSDGSPVSPEDIVNPQQKLNLWTGEISSKFYFDGVPVEVITMCDQKVDRVAVKINSPLIKTGQLAVNFRFSYPRSEKFNSGNDFSRPKDHSTTLRWEGDEKVLFTRELGEIVYHTSLQWEGAASINKKEDHYFVLRPDKNSNTLTFGALFSEEQSDIMFDFNDVRCTNRQAWSEFWNIGGAVDFSGSKDERAFELERRVILSQYLTKIQCTGSYPPQETGLTYNSWHGKFHLEMHWWHGIHFILWGREDLILQQLDFYYDIKDKAREMAQLQGYEGVRWQKMTDPSGLESPSSIGVFLIWQQPHIIYFADLLYRSMGNDSSVVERFIPLVMETAEFMASYARYDTARDEYLLGPALIPAQERFTPEITINPAFELAYWHWGLETAQRWREKSGLERNPQWQDVIDKLSPLPMKDGLYLFTESAPDSYSNENYLTDHPMVLGLLGILPETPMVDHDYLNNTLDAIMEKWHWETCWGWDFPMAAMNAAKLGRQHLAVDLLLMETQKNTYLLNGHNYQDDDLSLYLPGNGGLLTAVAMMCTMQNTKAKSGFPNDGTWKVRYEGLKPLH</sequence>
<dbReference type="AlphaFoldDB" id="A0A4R2GLA9"/>
<gene>
    <name evidence="2" type="ORF">EV194_102180</name>
</gene>
<dbReference type="RefSeq" id="WP_132432529.1">
    <property type="nucleotide sequence ID" value="NZ_SLWK01000002.1"/>
</dbReference>
<dbReference type="InterPro" id="IPR008928">
    <property type="entry name" value="6-hairpin_glycosidase_sf"/>
</dbReference>
<accession>A0A4R2GLA9</accession>
<proteinExistence type="predicted"/>
<dbReference type="InterPro" id="IPR012341">
    <property type="entry name" value="6hp_glycosidase-like_sf"/>
</dbReference>
<reference evidence="2 3" key="1">
    <citation type="submission" date="2019-03" db="EMBL/GenBank/DDBJ databases">
        <title>Genomic Encyclopedia of Type Strains, Phase IV (KMG-IV): sequencing the most valuable type-strain genomes for metagenomic binning, comparative biology and taxonomic classification.</title>
        <authorList>
            <person name="Goeker M."/>
        </authorList>
    </citation>
    <scope>NUCLEOTIDE SEQUENCE [LARGE SCALE GENOMIC DNA]</scope>
    <source>
        <strain evidence="2 3">DSM 24179</strain>
    </source>
</reference>
<dbReference type="Gene3D" id="1.50.10.10">
    <property type="match status" value="1"/>
</dbReference>
<feature type="signal peptide" evidence="1">
    <location>
        <begin position="1"/>
        <end position="19"/>
    </location>
</feature>